<keyword evidence="1" id="KW-0732">Signal</keyword>
<proteinExistence type="predicted"/>
<evidence type="ECO:0000313" key="3">
    <source>
        <dbReference type="EMBL" id="MBB6566720.1"/>
    </source>
</evidence>
<dbReference type="Proteomes" id="UP000553957">
    <property type="component" value="Unassembled WGS sequence"/>
</dbReference>
<name>A0A7Y4L8V2_9ACTN</name>
<dbReference type="Pfam" id="PF01345">
    <property type="entry name" value="DUF11"/>
    <property type="match status" value="1"/>
</dbReference>
<sequence>MRAANLLRAALVTIVAGATLIAPATAMAEDPPTSTVTASQTQLQPGTVFTVHQTLFNKETFTLVGAKGALYSKDSILLDRVTLLSCTGNCYEYDGHVRSSFGDLEPGGSREVTYTLKVIDNPVFGAWILRTQLVGENYSFDITSGPDMVIGNPPASAADIAVSLTGSVQGGARSKITYTATIKNNGPGAASGINVAAALPSNLTYVGTNGCTRVGTTRNLNCAVASLASGASVTRTFTGETGMLATGSFVGTAQRTASSPADPVASNDKATRSCSGLLGMVRC</sequence>
<keyword evidence="5" id="KW-1185">Reference proteome</keyword>
<evidence type="ECO:0000256" key="1">
    <source>
        <dbReference type="SAM" id="SignalP"/>
    </source>
</evidence>
<protein>
    <recommendedName>
        <fullName evidence="2">DUF11 domain-containing protein</fullName>
    </recommendedName>
</protein>
<dbReference type="EMBL" id="JACHKF010000001">
    <property type="protein sequence ID" value="MBB6566720.1"/>
    <property type="molecule type" value="Genomic_DNA"/>
</dbReference>
<comment type="caution">
    <text evidence="4">The sequence shown here is derived from an EMBL/GenBank/DDBJ whole genome shotgun (WGS) entry which is preliminary data.</text>
</comment>
<evidence type="ECO:0000259" key="2">
    <source>
        <dbReference type="Pfam" id="PF01345"/>
    </source>
</evidence>
<dbReference type="InterPro" id="IPR001434">
    <property type="entry name" value="OmcB-like_DUF11"/>
</dbReference>
<reference evidence="4 5" key="1">
    <citation type="submission" date="2020-05" db="EMBL/GenBank/DDBJ databases">
        <title>Genome sequence of Kribbella sandramycini ATCC 39419.</title>
        <authorList>
            <person name="Maclea K.S."/>
            <person name="Fair J.L."/>
        </authorList>
    </citation>
    <scope>NUCLEOTIDE SEQUENCE [LARGE SCALE GENOMIC DNA]</scope>
    <source>
        <strain evidence="4 5">ATCC 39419</strain>
    </source>
</reference>
<evidence type="ECO:0000313" key="6">
    <source>
        <dbReference type="Proteomes" id="UP000553957"/>
    </source>
</evidence>
<dbReference type="AlphaFoldDB" id="A0A7Y4L8V2"/>
<dbReference type="Gene3D" id="2.60.40.10">
    <property type="entry name" value="Immunoglobulins"/>
    <property type="match status" value="1"/>
</dbReference>
<dbReference type="NCBIfam" id="TIGR01451">
    <property type="entry name" value="B_ant_repeat"/>
    <property type="match status" value="1"/>
</dbReference>
<dbReference type="InterPro" id="IPR047589">
    <property type="entry name" value="DUF11_rpt"/>
</dbReference>
<dbReference type="EMBL" id="JABJRC010000013">
    <property type="protein sequence ID" value="NOL45506.1"/>
    <property type="molecule type" value="Genomic_DNA"/>
</dbReference>
<gene>
    <name evidence="3" type="ORF">HNR71_002357</name>
    <name evidence="4" type="ORF">HPO96_35195</name>
</gene>
<evidence type="ECO:0000313" key="5">
    <source>
        <dbReference type="Proteomes" id="UP000534306"/>
    </source>
</evidence>
<feature type="signal peptide" evidence="1">
    <location>
        <begin position="1"/>
        <end position="28"/>
    </location>
</feature>
<dbReference type="Proteomes" id="UP000534306">
    <property type="component" value="Unassembled WGS sequence"/>
</dbReference>
<organism evidence="4 5">
    <name type="scientific">Kribbella sandramycini</name>
    <dbReference type="NCBI Taxonomy" id="60450"/>
    <lineage>
        <taxon>Bacteria</taxon>
        <taxon>Bacillati</taxon>
        <taxon>Actinomycetota</taxon>
        <taxon>Actinomycetes</taxon>
        <taxon>Propionibacteriales</taxon>
        <taxon>Kribbellaceae</taxon>
        <taxon>Kribbella</taxon>
    </lineage>
</organism>
<feature type="chain" id="PRO_5036217857" description="DUF11 domain-containing protein" evidence="1">
    <location>
        <begin position="29"/>
        <end position="283"/>
    </location>
</feature>
<dbReference type="RefSeq" id="WP_171678804.1">
    <property type="nucleotide sequence ID" value="NZ_BAAAGT010000004.1"/>
</dbReference>
<evidence type="ECO:0000313" key="4">
    <source>
        <dbReference type="EMBL" id="NOL45506.1"/>
    </source>
</evidence>
<dbReference type="GO" id="GO:0005975">
    <property type="term" value="P:carbohydrate metabolic process"/>
    <property type="evidence" value="ECO:0007669"/>
    <property type="project" value="UniProtKB-ARBA"/>
</dbReference>
<reference evidence="3 6" key="2">
    <citation type="submission" date="2020-08" db="EMBL/GenBank/DDBJ databases">
        <title>Sequencing the genomes of 1000 actinobacteria strains.</title>
        <authorList>
            <person name="Klenk H.-P."/>
        </authorList>
    </citation>
    <scope>NUCLEOTIDE SEQUENCE [LARGE SCALE GENOMIC DNA]</scope>
    <source>
        <strain evidence="3 6">DSM 15626</strain>
    </source>
</reference>
<dbReference type="InterPro" id="IPR013783">
    <property type="entry name" value="Ig-like_fold"/>
</dbReference>
<feature type="domain" description="DUF11" evidence="2">
    <location>
        <begin position="160"/>
        <end position="272"/>
    </location>
</feature>
<accession>A0A7Y4L8V2</accession>